<dbReference type="EMBL" id="NHTK01000637">
    <property type="protein sequence ID" value="PPR06500.1"/>
    <property type="molecule type" value="Genomic_DNA"/>
</dbReference>
<protein>
    <recommendedName>
        <fullName evidence="3">F-box domain-containing protein</fullName>
    </recommendedName>
</protein>
<reference evidence="1 2" key="1">
    <citation type="journal article" date="2018" name="Evol. Lett.">
        <title>Horizontal gene cluster transfer increased hallucinogenic mushroom diversity.</title>
        <authorList>
            <person name="Reynolds H.T."/>
            <person name="Vijayakumar V."/>
            <person name="Gluck-Thaler E."/>
            <person name="Korotkin H.B."/>
            <person name="Matheny P.B."/>
            <person name="Slot J.C."/>
        </authorList>
    </citation>
    <scope>NUCLEOTIDE SEQUENCE [LARGE SCALE GENOMIC DNA]</scope>
    <source>
        <strain evidence="1 2">2629</strain>
    </source>
</reference>
<comment type="caution">
    <text evidence="1">The sequence shown here is derived from an EMBL/GenBank/DDBJ whole genome shotgun (WGS) entry which is preliminary data.</text>
</comment>
<evidence type="ECO:0008006" key="3">
    <source>
        <dbReference type="Google" id="ProtNLM"/>
    </source>
</evidence>
<dbReference type="InterPro" id="IPR032675">
    <property type="entry name" value="LRR_dom_sf"/>
</dbReference>
<sequence>MPRWQRVSVHLTEAKDMRHFLYTLIPEEGKSPAALLQHLYISANYHVPDHLDSDSFSRLSSFPHPTLRRFAWTIYKLPADIEKMSTSLWSNLQQLTLRLVSNATLYSFLKTCPNVRYIYIHTLRSSSEAGNVITPIIAHALESLNIGEALDDITETIAPLTAPNLKRLRYGYSIGNGQSRCLEDFLERSGCNLESLGIFCITPRFDMAETKSMLHTPIFTMIPNFSLRLIDDQSNPYYFQTIITESAEIRKLKATAYVHRHPKYCNHYHLGWGTLDISRAYDIDYPFLVKPPSHLYKWMSFIDGTLTSA</sequence>
<dbReference type="InParanoid" id="A0A409YU28"/>
<dbReference type="Proteomes" id="UP000284842">
    <property type="component" value="Unassembled WGS sequence"/>
</dbReference>
<dbReference type="AlphaFoldDB" id="A0A409YU28"/>
<gene>
    <name evidence="1" type="ORF">CVT24_002667</name>
</gene>
<dbReference type="Gene3D" id="3.80.10.10">
    <property type="entry name" value="Ribonuclease Inhibitor"/>
    <property type="match status" value="1"/>
</dbReference>
<evidence type="ECO:0000313" key="1">
    <source>
        <dbReference type="EMBL" id="PPR06500.1"/>
    </source>
</evidence>
<dbReference type="OrthoDB" id="2823464at2759"/>
<accession>A0A409YU28</accession>
<name>A0A409YU28_9AGAR</name>
<dbReference type="SUPFAM" id="SSF52047">
    <property type="entry name" value="RNI-like"/>
    <property type="match status" value="1"/>
</dbReference>
<proteinExistence type="predicted"/>
<evidence type="ECO:0000313" key="2">
    <source>
        <dbReference type="Proteomes" id="UP000284842"/>
    </source>
</evidence>
<organism evidence="1 2">
    <name type="scientific">Panaeolus cyanescens</name>
    <dbReference type="NCBI Taxonomy" id="181874"/>
    <lineage>
        <taxon>Eukaryota</taxon>
        <taxon>Fungi</taxon>
        <taxon>Dikarya</taxon>
        <taxon>Basidiomycota</taxon>
        <taxon>Agaricomycotina</taxon>
        <taxon>Agaricomycetes</taxon>
        <taxon>Agaricomycetidae</taxon>
        <taxon>Agaricales</taxon>
        <taxon>Agaricineae</taxon>
        <taxon>Galeropsidaceae</taxon>
        <taxon>Panaeolus</taxon>
    </lineage>
</organism>
<keyword evidence="2" id="KW-1185">Reference proteome</keyword>